<gene>
    <name evidence="1" type="ORF">QFZ49_003198</name>
</gene>
<dbReference type="EMBL" id="JAUSZS010000004">
    <property type="protein sequence ID" value="MDQ0933258.1"/>
    <property type="molecule type" value="Genomic_DNA"/>
</dbReference>
<proteinExistence type="predicted"/>
<organism evidence="1 2">
    <name type="scientific">Streptomyces turgidiscabies</name>
    <dbReference type="NCBI Taxonomy" id="85558"/>
    <lineage>
        <taxon>Bacteria</taxon>
        <taxon>Bacillati</taxon>
        <taxon>Actinomycetota</taxon>
        <taxon>Actinomycetes</taxon>
        <taxon>Kitasatosporales</taxon>
        <taxon>Streptomycetaceae</taxon>
        <taxon>Streptomyces</taxon>
    </lineage>
</organism>
<protein>
    <submittedName>
        <fullName evidence="1">Uncharacterized protein</fullName>
    </submittedName>
</protein>
<comment type="caution">
    <text evidence="1">The sequence shown here is derived from an EMBL/GenBank/DDBJ whole genome shotgun (WGS) entry which is preliminary data.</text>
</comment>
<evidence type="ECO:0000313" key="2">
    <source>
        <dbReference type="Proteomes" id="UP001223072"/>
    </source>
</evidence>
<keyword evidence="2" id="KW-1185">Reference proteome</keyword>
<evidence type="ECO:0000313" key="1">
    <source>
        <dbReference type="EMBL" id="MDQ0933258.1"/>
    </source>
</evidence>
<accession>A0ABU0RNF2</accession>
<reference evidence="1 2" key="1">
    <citation type="submission" date="2023-07" db="EMBL/GenBank/DDBJ databases">
        <title>Comparative genomics of wheat-associated soil bacteria to identify genetic determinants of phenazine resistance.</title>
        <authorList>
            <person name="Mouncey N."/>
        </authorList>
    </citation>
    <scope>NUCLEOTIDE SEQUENCE [LARGE SCALE GENOMIC DNA]</scope>
    <source>
        <strain evidence="1 2">W2I16</strain>
    </source>
</reference>
<dbReference type="RefSeq" id="WP_307627095.1">
    <property type="nucleotide sequence ID" value="NZ_JAUSZS010000004.1"/>
</dbReference>
<sequence length="50" mass="5412">MTTYVGSSEHEEKAPDLLDSCGWALIDLFPDASVPGALSRPSDGRLHGRR</sequence>
<dbReference type="Proteomes" id="UP001223072">
    <property type="component" value="Unassembled WGS sequence"/>
</dbReference>
<name>A0ABU0RNF2_9ACTN</name>